<dbReference type="NCBIfam" id="TIGR00447">
    <property type="entry name" value="pth"/>
    <property type="match status" value="1"/>
</dbReference>
<evidence type="ECO:0000256" key="6">
    <source>
        <dbReference type="ARBA" id="ARBA00048707"/>
    </source>
</evidence>
<dbReference type="PROSITE" id="PS01196">
    <property type="entry name" value="PEPT_TRNA_HYDROL_2"/>
    <property type="match status" value="1"/>
</dbReference>
<feature type="binding site" evidence="8">
    <location>
        <position position="66"/>
    </location>
    <ligand>
        <name>tRNA</name>
        <dbReference type="ChEBI" id="CHEBI:17843"/>
    </ligand>
</feature>
<dbReference type="Pfam" id="PF01195">
    <property type="entry name" value="Pept_tRNA_hydro"/>
    <property type="match status" value="1"/>
</dbReference>
<feature type="site" description="Stabilizes the basic form of H active site to accept a proton" evidence="8">
    <location>
        <position position="91"/>
    </location>
</feature>
<comment type="function">
    <text evidence="8">Hydrolyzes ribosome-free peptidyl-tRNAs (with 1 or more amino acids incorporated), which drop off the ribosome during protein synthesis, or as a result of ribosome stalling.</text>
</comment>
<dbReference type="GO" id="GO:0006515">
    <property type="term" value="P:protein quality control for misfolded or incompletely synthesized proteins"/>
    <property type="evidence" value="ECO:0007669"/>
    <property type="project" value="UniProtKB-UniRule"/>
</dbReference>
<comment type="subcellular location">
    <subcellularLocation>
        <location evidence="8">Cytoplasm</location>
    </subcellularLocation>
</comment>
<dbReference type="EMBL" id="VUNB01000005">
    <property type="protein sequence ID" value="MST69417.1"/>
    <property type="molecule type" value="Genomic_DNA"/>
</dbReference>
<evidence type="ECO:0000256" key="8">
    <source>
        <dbReference type="HAMAP-Rule" id="MF_00083"/>
    </source>
</evidence>
<sequence length="191" mass="21069">MYIIAGLGNPGAKYDKTRHNMGFHVIDILAERYGISVNKSQFKALTGQGIIRGKKVLLVKPQTFMNLSGQSISQVMNFYKADHQDLMVVYDDLDLPLGNIRLRKSGGPGTHNGMRSVVGELGYKDFPRLRLGIGAPEKSSMVNFVIGKVPKEEQIQLNQAASLGADAVEDYIESGIDLAMNRNNTKRDKSE</sequence>
<accession>A0A6A8MCS0</accession>
<dbReference type="PROSITE" id="PS01195">
    <property type="entry name" value="PEPT_TRNA_HYDROL_1"/>
    <property type="match status" value="1"/>
</dbReference>
<name>A0A6A8MCS0_9FIRM</name>
<organism evidence="11">
    <name type="scientific">Baileyella intestinalis</name>
    <dbReference type="NCBI Taxonomy" id="2606709"/>
    <lineage>
        <taxon>Bacteria</taxon>
        <taxon>Bacillati</taxon>
        <taxon>Bacillota</taxon>
        <taxon>Clostridia</taxon>
        <taxon>Peptostreptococcales</taxon>
        <taxon>Anaerovoracaceae</taxon>
        <taxon>Baileyella</taxon>
    </lineage>
</organism>
<dbReference type="PANTHER" id="PTHR17224">
    <property type="entry name" value="PEPTIDYL-TRNA HYDROLASE"/>
    <property type="match status" value="1"/>
</dbReference>
<evidence type="ECO:0000256" key="2">
    <source>
        <dbReference type="ARBA" id="ARBA00022555"/>
    </source>
</evidence>
<feature type="active site" description="Proton acceptor" evidence="8">
    <location>
        <position position="19"/>
    </location>
</feature>
<dbReference type="EC" id="3.1.1.29" evidence="1 8"/>
<keyword evidence="3 8" id="KW-0378">Hydrolase</keyword>
<feature type="site" description="Discriminates between blocked and unblocked aminoacyl-tRNA" evidence="8">
    <location>
        <position position="9"/>
    </location>
</feature>
<feature type="binding site" evidence="8">
    <location>
        <position position="64"/>
    </location>
    <ligand>
        <name>tRNA</name>
        <dbReference type="ChEBI" id="CHEBI:17843"/>
    </ligand>
</feature>
<evidence type="ECO:0000256" key="1">
    <source>
        <dbReference type="ARBA" id="ARBA00013260"/>
    </source>
</evidence>
<dbReference type="FunFam" id="3.40.50.1470:FF:000001">
    <property type="entry name" value="Peptidyl-tRNA hydrolase"/>
    <property type="match status" value="1"/>
</dbReference>
<evidence type="ECO:0000256" key="5">
    <source>
        <dbReference type="ARBA" id="ARBA00038063"/>
    </source>
</evidence>
<evidence type="ECO:0000256" key="7">
    <source>
        <dbReference type="ARBA" id="ARBA00050038"/>
    </source>
</evidence>
<proteinExistence type="inferred from homology"/>
<comment type="catalytic activity">
    <reaction evidence="6 8 9">
        <text>an N-acyl-L-alpha-aminoacyl-tRNA + H2O = an N-acyl-L-amino acid + a tRNA + H(+)</text>
        <dbReference type="Rhea" id="RHEA:54448"/>
        <dbReference type="Rhea" id="RHEA-COMP:10123"/>
        <dbReference type="Rhea" id="RHEA-COMP:13883"/>
        <dbReference type="ChEBI" id="CHEBI:15377"/>
        <dbReference type="ChEBI" id="CHEBI:15378"/>
        <dbReference type="ChEBI" id="CHEBI:59874"/>
        <dbReference type="ChEBI" id="CHEBI:78442"/>
        <dbReference type="ChEBI" id="CHEBI:138191"/>
        <dbReference type="EC" id="3.1.1.29"/>
    </reaction>
</comment>
<evidence type="ECO:0000256" key="9">
    <source>
        <dbReference type="RuleBase" id="RU000673"/>
    </source>
</evidence>
<dbReference type="SUPFAM" id="SSF53178">
    <property type="entry name" value="Peptidyl-tRNA hydrolase-like"/>
    <property type="match status" value="1"/>
</dbReference>
<keyword evidence="4 8" id="KW-0694">RNA-binding</keyword>
<comment type="function">
    <text evidence="8">Catalyzes the release of premature peptidyl moieties from peptidyl-tRNA molecules trapped in stalled 50S ribosomal subunits, and thus maintains levels of free tRNAs and 50S ribosomes.</text>
</comment>
<keyword evidence="2 8" id="KW-0820">tRNA-binding</keyword>
<protein>
    <recommendedName>
        <fullName evidence="7 8">Peptidyl-tRNA hydrolase</fullName>
        <shortName evidence="8">Pth</shortName>
        <ecNumber evidence="1 8">3.1.1.29</ecNumber>
    </recommendedName>
</protein>
<dbReference type="HAMAP" id="MF_00083">
    <property type="entry name" value="Pept_tRNA_hydro_bact"/>
    <property type="match status" value="1"/>
</dbReference>
<dbReference type="CDD" id="cd00462">
    <property type="entry name" value="PTH"/>
    <property type="match status" value="1"/>
</dbReference>
<dbReference type="GO" id="GO:0005737">
    <property type="term" value="C:cytoplasm"/>
    <property type="evidence" value="ECO:0007669"/>
    <property type="project" value="UniProtKB-SubCell"/>
</dbReference>
<comment type="similarity">
    <text evidence="5 8 10">Belongs to the PTH family.</text>
</comment>
<evidence type="ECO:0000256" key="10">
    <source>
        <dbReference type="RuleBase" id="RU004320"/>
    </source>
</evidence>
<feature type="binding site" evidence="8">
    <location>
        <position position="14"/>
    </location>
    <ligand>
        <name>tRNA</name>
        <dbReference type="ChEBI" id="CHEBI:17843"/>
    </ligand>
</feature>
<dbReference type="InterPro" id="IPR018171">
    <property type="entry name" value="Pept_tRNA_hydro_CS"/>
</dbReference>
<feature type="binding site" evidence="8">
    <location>
        <position position="112"/>
    </location>
    <ligand>
        <name>tRNA</name>
        <dbReference type="ChEBI" id="CHEBI:17843"/>
    </ligand>
</feature>
<dbReference type="Gene3D" id="3.40.50.1470">
    <property type="entry name" value="Peptidyl-tRNA hydrolase"/>
    <property type="match status" value="1"/>
</dbReference>
<dbReference type="InterPro" id="IPR036416">
    <property type="entry name" value="Pept_tRNA_hydro_sf"/>
</dbReference>
<dbReference type="RefSeq" id="WP_154572879.1">
    <property type="nucleotide sequence ID" value="NZ_JAQDDW010000025.1"/>
</dbReference>
<dbReference type="PANTHER" id="PTHR17224:SF1">
    <property type="entry name" value="PEPTIDYL-TRNA HYDROLASE"/>
    <property type="match status" value="1"/>
</dbReference>
<dbReference type="AlphaFoldDB" id="A0A6A8MCS0"/>
<evidence type="ECO:0000313" key="11">
    <source>
        <dbReference type="EMBL" id="MST69417.1"/>
    </source>
</evidence>
<reference evidence="11" key="1">
    <citation type="submission" date="2019-09" db="EMBL/GenBank/DDBJ databases">
        <title>In-depth cultivation of the pig gut microbiome towards novel bacterial diversity and tailored functional studies.</title>
        <authorList>
            <person name="Wylensek D."/>
            <person name="Hitch T.C.A."/>
            <person name="Clavel T."/>
        </authorList>
    </citation>
    <scope>NUCLEOTIDE SEQUENCE</scope>
    <source>
        <strain evidence="11">RF-744-FAT-WT-3</strain>
    </source>
</reference>
<dbReference type="InterPro" id="IPR001328">
    <property type="entry name" value="Pept_tRNA_hydro"/>
</dbReference>
<dbReference type="GO" id="GO:0072344">
    <property type="term" value="P:rescue of stalled ribosome"/>
    <property type="evidence" value="ECO:0007669"/>
    <property type="project" value="UniProtKB-UniRule"/>
</dbReference>
<evidence type="ECO:0000256" key="3">
    <source>
        <dbReference type="ARBA" id="ARBA00022801"/>
    </source>
</evidence>
<gene>
    <name evidence="8" type="primary">pth</name>
    <name evidence="11" type="ORF">FYJ66_07445</name>
</gene>
<dbReference type="GO" id="GO:0000049">
    <property type="term" value="F:tRNA binding"/>
    <property type="evidence" value="ECO:0007669"/>
    <property type="project" value="UniProtKB-UniRule"/>
</dbReference>
<comment type="caution">
    <text evidence="11">The sequence shown here is derived from an EMBL/GenBank/DDBJ whole genome shotgun (WGS) entry which is preliminary data.</text>
</comment>
<dbReference type="GO" id="GO:0004045">
    <property type="term" value="F:peptidyl-tRNA hydrolase activity"/>
    <property type="evidence" value="ECO:0007669"/>
    <property type="project" value="UniProtKB-UniRule"/>
</dbReference>
<comment type="subunit">
    <text evidence="8">Monomer.</text>
</comment>
<evidence type="ECO:0000256" key="4">
    <source>
        <dbReference type="ARBA" id="ARBA00022884"/>
    </source>
</evidence>
<keyword evidence="8" id="KW-0963">Cytoplasm</keyword>